<dbReference type="Pfam" id="PF00107">
    <property type="entry name" value="ADH_zinc_N"/>
    <property type="match status" value="1"/>
</dbReference>
<evidence type="ECO:0000313" key="4">
    <source>
        <dbReference type="EMBL" id="KAF7341785.1"/>
    </source>
</evidence>
<gene>
    <name evidence="4" type="ORF">MSAN_02033200</name>
</gene>
<sequence length="306" mass="34051">MAPVTNGRVIFAKVPKDFPVPGQTTIHDTTQTIDLDVVLLNGGFLIKTLVLSVDPFHRRRMRAPETKSYPPPFTLGGPIMSHGVGVVLRSENSEVAVGKYLYGVIPHQENNIFPDLQGLIFLEKNPKLPWTVYVGAAGMPKAGYLVFFVRSATDLGGLRVRPRLSPPVQERRTSPPLSQALTMLRRPYRLVVQLAKRDGLKIIASAGSNAKVDFMKQIRADIAFNYKPTNTRELLEREGPIDIYWDNVGGEILEAALNNANIHGRFIECEMISGQPMSQSPRQIINHGGYNTGLQGVKLFRFYRCS</sequence>
<reference evidence="4" key="1">
    <citation type="submission" date="2020-05" db="EMBL/GenBank/DDBJ databases">
        <title>Mycena genomes resolve the evolution of fungal bioluminescence.</title>
        <authorList>
            <person name="Tsai I.J."/>
        </authorList>
    </citation>
    <scope>NUCLEOTIDE SEQUENCE</scope>
    <source>
        <strain evidence="4">160909Yilan</strain>
    </source>
</reference>
<feature type="domain" description="Alcohol dehydrogenase-like C-terminal" evidence="2">
    <location>
        <begin position="190"/>
        <end position="287"/>
    </location>
</feature>
<dbReference type="Gene3D" id="3.90.180.10">
    <property type="entry name" value="Medium-chain alcohol dehydrogenases, catalytic domain"/>
    <property type="match status" value="1"/>
</dbReference>
<dbReference type="SUPFAM" id="SSF50129">
    <property type="entry name" value="GroES-like"/>
    <property type="match status" value="1"/>
</dbReference>
<organism evidence="4 5">
    <name type="scientific">Mycena sanguinolenta</name>
    <dbReference type="NCBI Taxonomy" id="230812"/>
    <lineage>
        <taxon>Eukaryota</taxon>
        <taxon>Fungi</taxon>
        <taxon>Dikarya</taxon>
        <taxon>Basidiomycota</taxon>
        <taxon>Agaricomycotina</taxon>
        <taxon>Agaricomycetes</taxon>
        <taxon>Agaricomycetidae</taxon>
        <taxon>Agaricales</taxon>
        <taxon>Marasmiineae</taxon>
        <taxon>Mycenaceae</taxon>
        <taxon>Mycena</taxon>
    </lineage>
</organism>
<evidence type="ECO:0000259" key="3">
    <source>
        <dbReference type="Pfam" id="PF16884"/>
    </source>
</evidence>
<dbReference type="PANTHER" id="PTHR43205:SF7">
    <property type="entry name" value="PROSTAGLANDIN REDUCTASE 1"/>
    <property type="match status" value="1"/>
</dbReference>
<comment type="caution">
    <text evidence="4">The sequence shown here is derived from an EMBL/GenBank/DDBJ whole genome shotgun (WGS) entry which is preliminary data.</text>
</comment>
<dbReference type="InterPro" id="IPR045010">
    <property type="entry name" value="MDR_fam"/>
</dbReference>
<dbReference type="Proteomes" id="UP000623467">
    <property type="component" value="Unassembled WGS sequence"/>
</dbReference>
<dbReference type="OrthoDB" id="809632at2759"/>
<proteinExistence type="predicted"/>
<evidence type="ECO:0000313" key="5">
    <source>
        <dbReference type="Proteomes" id="UP000623467"/>
    </source>
</evidence>
<dbReference type="PANTHER" id="PTHR43205">
    <property type="entry name" value="PROSTAGLANDIN REDUCTASE"/>
    <property type="match status" value="1"/>
</dbReference>
<evidence type="ECO:0000256" key="1">
    <source>
        <dbReference type="ARBA" id="ARBA00023002"/>
    </source>
</evidence>
<dbReference type="InterPro" id="IPR041694">
    <property type="entry name" value="ADH_N_2"/>
</dbReference>
<accession>A0A8H7CL90</accession>
<name>A0A8H7CL90_9AGAR</name>
<dbReference type="Pfam" id="PF16884">
    <property type="entry name" value="ADH_N_2"/>
    <property type="match status" value="1"/>
</dbReference>
<dbReference type="GO" id="GO:0016628">
    <property type="term" value="F:oxidoreductase activity, acting on the CH-CH group of donors, NAD or NADP as acceptor"/>
    <property type="evidence" value="ECO:0007669"/>
    <property type="project" value="InterPro"/>
</dbReference>
<dbReference type="AlphaFoldDB" id="A0A8H7CL90"/>
<dbReference type="Gene3D" id="3.40.50.720">
    <property type="entry name" value="NAD(P)-binding Rossmann-like Domain"/>
    <property type="match status" value="1"/>
</dbReference>
<dbReference type="EMBL" id="JACAZH010000026">
    <property type="protein sequence ID" value="KAF7341785.1"/>
    <property type="molecule type" value="Genomic_DNA"/>
</dbReference>
<dbReference type="SUPFAM" id="SSF51735">
    <property type="entry name" value="NAD(P)-binding Rossmann-fold domains"/>
    <property type="match status" value="1"/>
</dbReference>
<evidence type="ECO:0000259" key="2">
    <source>
        <dbReference type="Pfam" id="PF00107"/>
    </source>
</evidence>
<keyword evidence="5" id="KW-1185">Reference proteome</keyword>
<dbReference type="InterPro" id="IPR013149">
    <property type="entry name" value="ADH-like_C"/>
</dbReference>
<dbReference type="InterPro" id="IPR036291">
    <property type="entry name" value="NAD(P)-bd_dom_sf"/>
</dbReference>
<keyword evidence="1" id="KW-0560">Oxidoreductase</keyword>
<feature type="domain" description="Oxidoreductase N-terminal" evidence="3">
    <location>
        <begin position="38"/>
        <end position="112"/>
    </location>
</feature>
<dbReference type="InterPro" id="IPR011032">
    <property type="entry name" value="GroES-like_sf"/>
</dbReference>
<protein>
    <submittedName>
        <fullName evidence="4">Zinc-type alcohol dehydrogenase-like protein PB24D3.08c</fullName>
    </submittedName>
</protein>